<gene>
    <name evidence="1" type="ORF">E2B99_10125</name>
</gene>
<reference evidence="1 2" key="1">
    <citation type="submission" date="2019-03" db="EMBL/GenBank/DDBJ databases">
        <title>Alkanindiges illinoisensis: a potential pathogenic isolated from ascites of a gastric cancer patient with abdominal metastasis.</title>
        <authorList>
            <person name="Hu X."/>
            <person name="Yang B."/>
            <person name="Yan X."/>
            <person name="Lin L."/>
            <person name="Zhao H."/>
            <person name="Zhou F."/>
            <person name="Su B."/>
            <person name="Chen J."/>
            <person name="Rui Y."/>
            <person name="Wang Q."/>
            <person name="Zheng L."/>
        </authorList>
    </citation>
    <scope>NUCLEOTIDE SEQUENCE [LARGE SCALE GENOMIC DNA]</scope>
    <source>
        <strain evidence="1 2">NFYY 23406</strain>
    </source>
</reference>
<dbReference type="Proteomes" id="UP000297834">
    <property type="component" value="Unassembled WGS sequence"/>
</dbReference>
<dbReference type="EMBL" id="SNTY01000043">
    <property type="protein sequence ID" value="TEU25164.1"/>
    <property type="molecule type" value="Genomic_DNA"/>
</dbReference>
<evidence type="ECO:0000313" key="2">
    <source>
        <dbReference type="Proteomes" id="UP000297834"/>
    </source>
</evidence>
<dbReference type="RefSeq" id="WP_134244843.1">
    <property type="nucleotide sequence ID" value="NZ_SNTY01000043.1"/>
</dbReference>
<comment type="caution">
    <text evidence="1">The sequence shown here is derived from an EMBL/GenBank/DDBJ whole genome shotgun (WGS) entry which is preliminary data.</text>
</comment>
<proteinExistence type="predicted"/>
<keyword evidence="2" id="KW-1185">Reference proteome</keyword>
<sequence>MNKQPSTTGMTQEQARALRAQMGEQMLADLIEIAALENQNVMRMQVDAHGVFHQAGPCPQLTPLIKAAKQRLNQH</sequence>
<dbReference type="OrthoDB" id="6699593at2"/>
<dbReference type="AlphaFoldDB" id="A0A4Y7XAV5"/>
<evidence type="ECO:0000313" key="1">
    <source>
        <dbReference type="EMBL" id="TEU25164.1"/>
    </source>
</evidence>
<organism evidence="1 2">
    <name type="scientific">Alkanindiges illinoisensis</name>
    <dbReference type="NCBI Taxonomy" id="197183"/>
    <lineage>
        <taxon>Bacteria</taxon>
        <taxon>Pseudomonadati</taxon>
        <taxon>Pseudomonadota</taxon>
        <taxon>Gammaproteobacteria</taxon>
        <taxon>Moraxellales</taxon>
        <taxon>Moraxellaceae</taxon>
        <taxon>Alkanindiges</taxon>
    </lineage>
</organism>
<accession>A0A4Y7XAV5</accession>
<name>A0A4Y7XAV5_9GAMM</name>
<protein>
    <submittedName>
        <fullName evidence="1">Uncharacterized protein</fullName>
    </submittedName>
</protein>